<dbReference type="HAMAP" id="MF_01518">
    <property type="entry name" value="Adenine_deamin"/>
    <property type="match status" value="1"/>
</dbReference>
<evidence type="ECO:0000313" key="10">
    <source>
        <dbReference type="Proteomes" id="UP000228531"/>
    </source>
</evidence>
<proteinExistence type="inferred from homology"/>
<dbReference type="Pfam" id="PF13382">
    <property type="entry name" value="Adenine_deam_C"/>
    <property type="match status" value="1"/>
</dbReference>
<dbReference type="InterPro" id="IPR026912">
    <property type="entry name" value="Adenine_deam_C"/>
</dbReference>
<keyword evidence="10" id="KW-1185">Reference proteome</keyword>
<evidence type="ECO:0000256" key="4">
    <source>
        <dbReference type="ARBA" id="ARBA00023211"/>
    </source>
</evidence>
<name>A0A2M8W4T9_9RHOB</name>
<comment type="similarity">
    <text evidence="1 6">Belongs to the metallo-dependent hydrolases superfamily. Adenine deaminase family.</text>
</comment>
<comment type="caution">
    <text evidence="9">The sequence shown here is derived from an EMBL/GenBank/DDBJ whole genome shotgun (WGS) entry which is preliminary data.</text>
</comment>
<dbReference type="Gene3D" id="2.30.40.10">
    <property type="entry name" value="Urease, subunit C, domain 1"/>
    <property type="match status" value="1"/>
</dbReference>
<evidence type="ECO:0000256" key="1">
    <source>
        <dbReference type="ARBA" id="ARBA00006773"/>
    </source>
</evidence>
<reference evidence="9 10" key="1">
    <citation type="submission" date="2017-11" db="EMBL/GenBank/DDBJ databases">
        <title>Genomic Encyclopedia of Archaeal and Bacterial Type Strains, Phase II (KMG-II): From Individual Species to Whole Genera.</title>
        <authorList>
            <person name="Goeker M."/>
        </authorList>
    </citation>
    <scope>NUCLEOTIDE SEQUENCE [LARGE SCALE GENOMIC DNA]</scope>
    <source>
        <strain evidence="9 10">DSM 29128</strain>
    </source>
</reference>
<evidence type="ECO:0000313" key="9">
    <source>
        <dbReference type="EMBL" id="PJI85918.1"/>
    </source>
</evidence>
<dbReference type="InterPro" id="IPR006680">
    <property type="entry name" value="Amidohydro-rel"/>
</dbReference>
<dbReference type="Gene3D" id="3.20.20.140">
    <property type="entry name" value="Metal-dependent hydrolases"/>
    <property type="match status" value="1"/>
</dbReference>
<dbReference type="GO" id="GO:0000034">
    <property type="term" value="F:adenine deaminase activity"/>
    <property type="evidence" value="ECO:0007669"/>
    <property type="project" value="UniProtKB-UniRule"/>
</dbReference>
<dbReference type="InterPro" id="IPR006679">
    <property type="entry name" value="Adenine_deam"/>
</dbReference>
<evidence type="ECO:0000256" key="2">
    <source>
        <dbReference type="ARBA" id="ARBA00012782"/>
    </source>
</evidence>
<dbReference type="PANTHER" id="PTHR11113:SF2">
    <property type="entry name" value="ADENINE DEAMINASE"/>
    <property type="match status" value="1"/>
</dbReference>
<evidence type="ECO:0000256" key="3">
    <source>
        <dbReference type="ARBA" id="ARBA00022801"/>
    </source>
</evidence>
<dbReference type="SUPFAM" id="SSF51338">
    <property type="entry name" value="Composite domain of metallo-dependent hydrolases"/>
    <property type="match status" value="1"/>
</dbReference>
<gene>
    <name evidence="6" type="primary">ade</name>
    <name evidence="9" type="ORF">BC777_2265</name>
</gene>
<dbReference type="SUPFAM" id="SSF51556">
    <property type="entry name" value="Metallo-dependent hydrolases"/>
    <property type="match status" value="1"/>
</dbReference>
<dbReference type="InterPro" id="IPR032466">
    <property type="entry name" value="Metal_Hydrolase"/>
</dbReference>
<organism evidence="9 10">
    <name type="scientific">Yoonia maricola</name>
    <dbReference type="NCBI Taxonomy" id="420999"/>
    <lineage>
        <taxon>Bacteria</taxon>
        <taxon>Pseudomonadati</taxon>
        <taxon>Pseudomonadota</taxon>
        <taxon>Alphaproteobacteria</taxon>
        <taxon>Rhodobacterales</taxon>
        <taxon>Paracoccaceae</taxon>
        <taxon>Yoonia</taxon>
    </lineage>
</organism>
<feature type="domain" description="Adenine deaminase C-terminal" evidence="8">
    <location>
        <begin position="428"/>
        <end position="594"/>
    </location>
</feature>
<accession>A0A2M8W4T9</accession>
<sequence length="603" mass="64018">MKPLGMETHFKSWAEVAPRLVAVAAGREKADLVIRGGKLVNVQTREILEWQVAVAEGRFAYVGPDAAHCIGDNTRVIEAEGSYLIPGLCDGHMHIESGMLTPAEFAAAVIPHGTTTMFTDPHEIANVLGLRGVRMMHDEALMQPVNIYTQMPSCAPSAPGLETTGFEISADDVAEAMAWPGIIGLGEMMNFPGVINGDSQMLAEMAATMNAGKTVGGHYASPDKGIAFSAYVAGGAADDHEGTAEADAIARVRNGMRSMMRLGSAWYDVESQITAVTEKGLDPRNFILCTDDCMAGTLVNDGHMNRVVRHAITCGCDPLVALQMATINTATHFGLEREIGSIAPGRRADVILTSDLTELPIEEVIARGQTVAKDGKITVDCPHFDWPDDARKTVHMGKMLETSDFVIHAPEGKNKVKAKVIGVVENQAPTEALTAELPVVDGLVEGEGDTYQIALVERHQGTGTVVNGFVSGFGYTGKMAMASTVAHDSHHMIVVGTDRAMMAAAANRLGEVGGGVTVWKDGKELALVELPIAGLMSDSPAAEVAAKADQMVAAMADCGCTLNNAYMQHSLLALVVIPSLRISDLGLVDVDKFEITDIFEENA</sequence>
<dbReference type="PANTHER" id="PTHR11113">
    <property type="entry name" value="N-ACETYLGLUCOSAMINE-6-PHOSPHATE DEACETYLASE"/>
    <property type="match status" value="1"/>
</dbReference>
<dbReference type="EMBL" id="PGTY01000002">
    <property type="protein sequence ID" value="PJI85918.1"/>
    <property type="molecule type" value="Genomic_DNA"/>
</dbReference>
<keyword evidence="3 6" id="KW-0378">Hydrolase</keyword>
<evidence type="ECO:0000256" key="6">
    <source>
        <dbReference type="HAMAP-Rule" id="MF_01518"/>
    </source>
</evidence>
<dbReference type="InterPro" id="IPR011059">
    <property type="entry name" value="Metal-dep_hydrolase_composite"/>
</dbReference>
<dbReference type="AlphaFoldDB" id="A0A2M8W4T9"/>
<dbReference type="NCBIfam" id="TIGR01178">
    <property type="entry name" value="ade"/>
    <property type="match status" value="1"/>
</dbReference>
<comment type="catalytic activity">
    <reaction evidence="5 6">
        <text>adenine + H2O + H(+) = hypoxanthine + NH4(+)</text>
        <dbReference type="Rhea" id="RHEA:23688"/>
        <dbReference type="ChEBI" id="CHEBI:15377"/>
        <dbReference type="ChEBI" id="CHEBI:15378"/>
        <dbReference type="ChEBI" id="CHEBI:16708"/>
        <dbReference type="ChEBI" id="CHEBI:17368"/>
        <dbReference type="ChEBI" id="CHEBI:28938"/>
        <dbReference type="EC" id="3.5.4.2"/>
    </reaction>
</comment>
<dbReference type="CDD" id="cd01295">
    <property type="entry name" value="AdeC"/>
    <property type="match status" value="1"/>
</dbReference>
<protein>
    <recommendedName>
        <fullName evidence="2 6">Adenine deaminase</fullName>
        <shortName evidence="6">Adenase</shortName>
        <shortName evidence="6">Adenine aminase</shortName>
        <ecNumber evidence="2 6">3.5.4.2</ecNumber>
    </recommendedName>
</protein>
<feature type="domain" description="Amidohydrolase-related" evidence="7">
    <location>
        <begin position="83"/>
        <end position="370"/>
    </location>
</feature>
<dbReference type="EC" id="3.5.4.2" evidence="2 6"/>
<keyword evidence="4 6" id="KW-0464">Manganese</keyword>
<evidence type="ECO:0000259" key="8">
    <source>
        <dbReference type="Pfam" id="PF13382"/>
    </source>
</evidence>
<dbReference type="Proteomes" id="UP000228531">
    <property type="component" value="Unassembled WGS sequence"/>
</dbReference>
<dbReference type="GO" id="GO:0006146">
    <property type="term" value="P:adenine catabolic process"/>
    <property type="evidence" value="ECO:0007669"/>
    <property type="project" value="InterPro"/>
</dbReference>
<evidence type="ECO:0000256" key="5">
    <source>
        <dbReference type="ARBA" id="ARBA00047720"/>
    </source>
</evidence>
<comment type="cofactor">
    <cofactor evidence="6">
        <name>Mn(2+)</name>
        <dbReference type="ChEBI" id="CHEBI:29035"/>
    </cofactor>
</comment>
<evidence type="ECO:0000259" key="7">
    <source>
        <dbReference type="Pfam" id="PF01979"/>
    </source>
</evidence>
<dbReference type="Pfam" id="PF01979">
    <property type="entry name" value="Amidohydro_1"/>
    <property type="match status" value="1"/>
</dbReference>